<organism evidence="1 2">
    <name type="scientific">Colletotrichum gloeosporioides (strain Cg-14)</name>
    <name type="common">Anthracnose fungus</name>
    <name type="synonym">Glomerella cingulata</name>
    <dbReference type="NCBI Taxonomy" id="1237896"/>
    <lineage>
        <taxon>Eukaryota</taxon>
        <taxon>Fungi</taxon>
        <taxon>Dikarya</taxon>
        <taxon>Ascomycota</taxon>
        <taxon>Pezizomycotina</taxon>
        <taxon>Sordariomycetes</taxon>
        <taxon>Hypocreomycetidae</taxon>
        <taxon>Glomerellales</taxon>
        <taxon>Glomerellaceae</taxon>
        <taxon>Colletotrichum</taxon>
        <taxon>Colletotrichum gloeosporioides species complex</taxon>
    </lineage>
</organism>
<evidence type="ECO:0000313" key="2">
    <source>
        <dbReference type="Proteomes" id="UP000015530"/>
    </source>
</evidence>
<evidence type="ECO:0000313" key="1">
    <source>
        <dbReference type="EMBL" id="EQB47543.1"/>
    </source>
</evidence>
<sequence length="85" mass="9271">MTVLAVLITSGNGTVVAPDKNQRTFVALGTARVFESTLFPIPDLLTTSYGHRTDTDQCWACDGSRAAVEDEVGFGFTTNWDWDRG</sequence>
<dbReference type="Proteomes" id="UP000015530">
    <property type="component" value="Unassembled WGS sequence"/>
</dbReference>
<accession>T0K423</accession>
<comment type="caution">
    <text evidence="1">The sequence shown here is derived from an EMBL/GenBank/DDBJ whole genome shotgun (WGS) entry which is preliminary data.</text>
</comment>
<protein>
    <submittedName>
        <fullName evidence="1">Uncharacterized protein</fullName>
    </submittedName>
</protein>
<dbReference type="HOGENOM" id="CLU_2512490_0_0_1"/>
<dbReference type="EMBL" id="AMYD01002903">
    <property type="protein sequence ID" value="EQB47543.1"/>
    <property type="molecule type" value="Genomic_DNA"/>
</dbReference>
<proteinExistence type="predicted"/>
<dbReference type="AlphaFoldDB" id="T0K423"/>
<reference evidence="2" key="1">
    <citation type="journal article" date="2013" name="Mol. Plant Microbe Interact.">
        <title>Global aspects of pacC regulation of pathogenicity genes in Colletotrichum gloeosporioides as revealed by transcriptome analysis.</title>
        <authorList>
            <person name="Alkan N."/>
            <person name="Meng X."/>
            <person name="Friedlander G."/>
            <person name="Reuveni E."/>
            <person name="Sukno S."/>
            <person name="Sherman A."/>
            <person name="Thon M."/>
            <person name="Fluhr R."/>
            <person name="Prusky D."/>
        </authorList>
    </citation>
    <scope>NUCLEOTIDE SEQUENCE [LARGE SCALE GENOMIC DNA]</scope>
    <source>
        <strain evidence="2">Cg-14</strain>
    </source>
</reference>
<name>T0K423_COLGC</name>
<gene>
    <name evidence="1" type="ORF">CGLO_13291</name>
</gene>